<proteinExistence type="predicted"/>
<protein>
    <submittedName>
        <fullName evidence="2">Putative RNase p and RNase mrp subunit</fullName>
    </submittedName>
</protein>
<evidence type="ECO:0000313" key="3">
    <source>
        <dbReference type="Proteomes" id="UP000054516"/>
    </source>
</evidence>
<dbReference type="PANTHER" id="PTHR28272:SF1">
    <property type="entry name" value="RIBONUCLEASES P_MRP PROTEIN SUBUNIT POP3"/>
    <property type="match status" value="1"/>
</dbReference>
<dbReference type="GO" id="GO:0034965">
    <property type="term" value="P:intronic box C/D snoRNA processing"/>
    <property type="evidence" value="ECO:0007669"/>
    <property type="project" value="TreeGrafter"/>
</dbReference>
<evidence type="ECO:0000313" key="2">
    <source>
        <dbReference type="EMBL" id="GAP89276.1"/>
    </source>
</evidence>
<keyword evidence="3" id="KW-1185">Reference proteome</keyword>
<dbReference type="AlphaFoldDB" id="A0A1W2TLU1"/>
<dbReference type="GO" id="GO:0005655">
    <property type="term" value="C:nucleolar ribonuclease P complex"/>
    <property type="evidence" value="ECO:0007669"/>
    <property type="project" value="TreeGrafter"/>
</dbReference>
<dbReference type="OrthoDB" id="20109at2759"/>
<accession>A0A1W2TLU1</accession>
<reference evidence="2" key="1">
    <citation type="submission" date="2016-03" db="EMBL/GenBank/DDBJ databases">
        <title>Draft genome sequence of Rosellinia necatrix.</title>
        <authorList>
            <person name="Kanematsu S."/>
        </authorList>
    </citation>
    <scope>NUCLEOTIDE SEQUENCE [LARGE SCALE GENOMIC DNA]</scope>
    <source>
        <strain evidence="2">W97</strain>
    </source>
</reference>
<dbReference type="OMA" id="AFNCHFP"/>
<dbReference type="GO" id="GO:0005829">
    <property type="term" value="C:cytosol"/>
    <property type="evidence" value="ECO:0007669"/>
    <property type="project" value="TreeGrafter"/>
</dbReference>
<feature type="compositionally biased region" description="Basic residues" evidence="1">
    <location>
        <begin position="52"/>
        <end position="64"/>
    </location>
</feature>
<dbReference type="GO" id="GO:0004526">
    <property type="term" value="F:ribonuclease P activity"/>
    <property type="evidence" value="ECO:0007669"/>
    <property type="project" value="TreeGrafter"/>
</dbReference>
<dbReference type="Pfam" id="PF08228">
    <property type="entry name" value="RNase_P_pop3"/>
    <property type="match status" value="1"/>
</dbReference>
<gene>
    <name evidence="2" type="ORF">SAMD00023353_3700080</name>
</gene>
<dbReference type="GO" id="GO:0000172">
    <property type="term" value="C:ribonuclease MRP complex"/>
    <property type="evidence" value="ECO:0007669"/>
    <property type="project" value="TreeGrafter"/>
</dbReference>
<evidence type="ECO:0000256" key="1">
    <source>
        <dbReference type="SAM" id="MobiDB-lite"/>
    </source>
</evidence>
<feature type="region of interest" description="Disordered" evidence="1">
    <location>
        <begin position="52"/>
        <end position="71"/>
    </location>
</feature>
<dbReference type="GO" id="GO:0008033">
    <property type="term" value="P:tRNA processing"/>
    <property type="evidence" value="ECO:0007669"/>
    <property type="project" value="InterPro"/>
</dbReference>
<dbReference type="GO" id="GO:0000171">
    <property type="term" value="F:ribonuclease MRP activity"/>
    <property type="evidence" value="ECO:0007669"/>
    <property type="project" value="TreeGrafter"/>
</dbReference>
<organism evidence="2">
    <name type="scientific">Rosellinia necatrix</name>
    <name type="common">White root-rot fungus</name>
    <dbReference type="NCBI Taxonomy" id="77044"/>
    <lineage>
        <taxon>Eukaryota</taxon>
        <taxon>Fungi</taxon>
        <taxon>Dikarya</taxon>
        <taxon>Ascomycota</taxon>
        <taxon>Pezizomycotina</taxon>
        <taxon>Sordariomycetes</taxon>
        <taxon>Xylariomycetidae</taxon>
        <taxon>Xylariales</taxon>
        <taxon>Xylariaceae</taxon>
        <taxon>Rosellinia</taxon>
    </lineage>
</organism>
<dbReference type="PANTHER" id="PTHR28272">
    <property type="entry name" value="RIBONUCLEASES P/MRP PROTEIN SUBUNIT POP3"/>
    <property type="match status" value="1"/>
</dbReference>
<dbReference type="STRING" id="77044.A0A1W2TLU1"/>
<name>A0A1W2TLU1_ROSNE</name>
<dbReference type="GO" id="GO:0006364">
    <property type="term" value="P:rRNA processing"/>
    <property type="evidence" value="ECO:0007669"/>
    <property type="project" value="InterPro"/>
</dbReference>
<dbReference type="EMBL" id="DF977482">
    <property type="protein sequence ID" value="GAP89276.1"/>
    <property type="molecule type" value="Genomic_DNA"/>
</dbReference>
<sequence length="244" mass="26757">MDKKKRIVFHLDTPFSAVSWPQIQPKNQDTILELLCSLLSPLGQYRSQHIHVSKGNRTKKRKRKERSDQAMAVAVPPAPGIQPYLDIGLSNVSRCLQKAVTEGLEISSSQDDQNSEQKLASRFYSVIFVARSGQPNALSSHLPQMVAVACKSHPSQPPTRLVELPKACEGRLCESLGIPRVSCIGICIGAPNSDALVDFAREHVGVITIPWLQEAAQVEYQATKINAVETTIGPRKKTTGKGIK</sequence>
<dbReference type="Proteomes" id="UP000054516">
    <property type="component" value="Unassembled WGS sequence"/>
</dbReference>
<dbReference type="InterPro" id="IPR013241">
    <property type="entry name" value="RNase_P_Pop3"/>
</dbReference>